<feature type="domain" description="Methyl-accepting transducer" evidence="10">
    <location>
        <begin position="299"/>
        <end position="549"/>
    </location>
</feature>
<keyword evidence="4 9" id="KW-1133">Transmembrane helix</keyword>
<dbReference type="Pfam" id="PF17200">
    <property type="entry name" value="sCache_2"/>
    <property type="match status" value="1"/>
</dbReference>
<dbReference type="Gene3D" id="1.10.287.950">
    <property type="entry name" value="Methyl-accepting chemotaxis protein"/>
    <property type="match status" value="1"/>
</dbReference>
<dbReference type="InterPro" id="IPR004089">
    <property type="entry name" value="MCPsignal_dom"/>
</dbReference>
<dbReference type="SMART" id="SM00304">
    <property type="entry name" value="HAMP"/>
    <property type="match status" value="2"/>
</dbReference>
<evidence type="ECO:0000256" key="2">
    <source>
        <dbReference type="ARBA" id="ARBA00022475"/>
    </source>
</evidence>
<keyword evidence="6 8" id="KW-0807">Transducer</keyword>
<dbReference type="Pfam" id="PF00015">
    <property type="entry name" value="MCPsignal"/>
    <property type="match status" value="1"/>
</dbReference>
<dbReference type="SMART" id="SM00283">
    <property type="entry name" value="MA"/>
    <property type="match status" value="1"/>
</dbReference>
<evidence type="ECO:0000256" key="7">
    <source>
        <dbReference type="ARBA" id="ARBA00029447"/>
    </source>
</evidence>
<dbReference type="PANTHER" id="PTHR32089:SF112">
    <property type="entry name" value="LYSOZYME-LIKE PROTEIN-RELATED"/>
    <property type="match status" value="1"/>
</dbReference>
<reference evidence="12 13" key="1">
    <citation type="submission" date="2020-10" db="EMBL/GenBank/DDBJ databases">
        <title>Bacillus sp. HD4P25, an endophyte from a halophyte.</title>
        <authorList>
            <person name="Sun J.-Q."/>
        </authorList>
    </citation>
    <scope>NUCLEOTIDE SEQUENCE [LARGE SCALE GENOMIC DNA]</scope>
    <source>
        <strain evidence="12 13">YIM 93174</strain>
    </source>
</reference>
<organism evidence="12 13">
    <name type="scientific">Litchfieldia luteola</name>
    <dbReference type="NCBI Taxonomy" id="682179"/>
    <lineage>
        <taxon>Bacteria</taxon>
        <taxon>Bacillati</taxon>
        <taxon>Bacillota</taxon>
        <taxon>Bacilli</taxon>
        <taxon>Bacillales</taxon>
        <taxon>Bacillaceae</taxon>
        <taxon>Litchfieldia</taxon>
    </lineage>
</organism>
<dbReference type="Pfam" id="PF00672">
    <property type="entry name" value="HAMP"/>
    <property type="match status" value="1"/>
</dbReference>
<dbReference type="PANTHER" id="PTHR32089">
    <property type="entry name" value="METHYL-ACCEPTING CHEMOTAXIS PROTEIN MCPB"/>
    <property type="match status" value="1"/>
</dbReference>
<dbReference type="CDD" id="cd06225">
    <property type="entry name" value="HAMP"/>
    <property type="match status" value="1"/>
</dbReference>
<dbReference type="CDD" id="cd11386">
    <property type="entry name" value="MCP_signal"/>
    <property type="match status" value="1"/>
</dbReference>
<evidence type="ECO:0000259" key="11">
    <source>
        <dbReference type="PROSITE" id="PS50885"/>
    </source>
</evidence>
<comment type="similarity">
    <text evidence="7">Belongs to the methyl-accepting chemotaxis (MCP) protein family.</text>
</comment>
<keyword evidence="13" id="KW-1185">Reference proteome</keyword>
<evidence type="ECO:0000313" key="13">
    <source>
        <dbReference type="Proteomes" id="UP001516662"/>
    </source>
</evidence>
<evidence type="ECO:0000256" key="4">
    <source>
        <dbReference type="ARBA" id="ARBA00022989"/>
    </source>
</evidence>
<comment type="caution">
    <text evidence="12">The sequence shown here is derived from an EMBL/GenBank/DDBJ whole genome shotgun (WGS) entry which is preliminary data.</text>
</comment>
<dbReference type="SUPFAM" id="SSF58104">
    <property type="entry name" value="Methyl-accepting chemotaxis protein (MCP) signaling domain"/>
    <property type="match status" value="1"/>
</dbReference>
<dbReference type="EMBL" id="JADCLJ010000025">
    <property type="protein sequence ID" value="MBE4910570.1"/>
    <property type="molecule type" value="Genomic_DNA"/>
</dbReference>
<dbReference type="Gene3D" id="3.30.450.20">
    <property type="entry name" value="PAS domain"/>
    <property type="match status" value="1"/>
</dbReference>
<dbReference type="Gene3D" id="6.10.340.10">
    <property type="match status" value="1"/>
</dbReference>
<dbReference type="PROSITE" id="PS50885">
    <property type="entry name" value="HAMP"/>
    <property type="match status" value="1"/>
</dbReference>
<dbReference type="PROSITE" id="PS50111">
    <property type="entry name" value="CHEMOTAXIS_TRANSDUC_2"/>
    <property type="match status" value="1"/>
</dbReference>
<evidence type="ECO:0000256" key="1">
    <source>
        <dbReference type="ARBA" id="ARBA00004651"/>
    </source>
</evidence>
<proteinExistence type="inferred from homology"/>
<evidence type="ECO:0000256" key="5">
    <source>
        <dbReference type="ARBA" id="ARBA00023136"/>
    </source>
</evidence>
<name>A0ABR9QPY1_9BACI</name>
<dbReference type="InterPro" id="IPR033480">
    <property type="entry name" value="sCache_2"/>
</dbReference>
<sequence>MNFNKISTKLLLGITILVLIATTTLGLLSYNFAKQELVDSGKLDLQHIVHNSISALELLNEQVESGDLTLEEAKMRARELLVGPPTTMDGKTTYDFTQTSFLYKKEGYLMAYDSSHIAQLHPSIQVGDDKKDVKNSKGQYVVQDIVKTAKLSSSEDRFYEYAWQNAGETAERNKIVYAAYYEPWDWNIGIGAYEYEFYESLNTLLYLILGISILITIIGLVVFYFVTRKKLKLMETITKSSLLISEGNLDVPALPESADELGQLGKAFNKMTDQLKTILSNIQTTSVKVSQSALELSALTEETSSTSEEMSRAINEITKGSVSQAADIESTSQKTEELSGAIIKMNEQNQLMRTLSVDSTNAIELGKEKVTILQASNEDSKKASEQIGVGINHLYRSIKDISNIVTTIDSISQQTNLLALNASIEAARAGESGKGFAVVADEVRKLAEETNKATNEIQQMINSIEKETESTVKAMENTTEISSKLDLAVNDTESQFSHISKSINQIIGVIERLNSEILVVTNHTESIVESVQNISAVAEETAASSEEVLASVEEQVGVIGTIATSAENLNTLSEELQKMMEQFSTESK</sequence>
<gene>
    <name evidence="12" type="ORF">IMZ08_21255</name>
</gene>
<protein>
    <submittedName>
        <fullName evidence="12">Cache domain-containing protein</fullName>
    </submittedName>
</protein>
<feature type="domain" description="HAMP" evidence="11">
    <location>
        <begin position="244"/>
        <end position="280"/>
    </location>
</feature>
<dbReference type="SMART" id="SM01049">
    <property type="entry name" value="Cache_2"/>
    <property type="match status" value="1"/>
</dbReference>
<evidence type="ECO:0000256" key="8">
    <source>
        <dbReference type="PROSITE-ProRule" id="PRU00284"/>
    </source>
</evidence>
<keyword evidence="3 9" id="KW-0812">Transmembrane</keyword>
<keyword evidence="2" id="KW-1003">Cell membrane</keyword>
<keyword evidence="5 9" id="KW-0472">Membrane</keyword>
<dbReference type="InterPro" id="IPR003660">
    <property type="entry name" value="HAMP_dom"/>
</dbReference>
<dbReference type="Proteomes" id="UP001516662">
    <property type="component" value="Unassembled WGS sequence"/>
</dbReference>
<accession>A0ABR9QPY1</accession>
<evidence type="ECO:0000259" key="10">
    <source>
        <dbReference type="PROSITE" id="PS50111"/>
    </source>
</evidence>
<dbReference type="RefSeq" id="WP_193539848.1">
    <property type="nucleotide sequence ID" value="NZ_JADCLJ010000025.1"/>
</dbReference>
<evidence type="ECO:0000256" key="3">
    <source>
        <dbReference type="ARBA" id="ARBA00022692"/>
    </source>
</evidence>
<evidence type="ECO:0000256" key="9">
    <source>
        <dbReference type="SAM" id="Phobius"/>
    </source>
</evidence>
<comment type="subcellular location">
    <subcellularLocation>
        <location evidence="1">Cell membrane</location>
        <topology evidence="1">Multi-pass membrane protein</topology>
    </subcellularLocation>
</comment>
<feature type="transmembrane region" description="Helical" evidence="9">
    <location>
        <begin position="204"/>
        <end position="226"/>
    </location>
</feature>
<evidence type="ECO:0000313" key="12">
    <source>
        <dbReference type="EMBL" id="MBE4910570.1"/>
    </source>
</evidence>
<evidence type="ECO:0000256" key="6">
    <source>
        <dbReference type="ARBA" id="ARBA00023224"/>
    </source>
</evidence>